<gene>
    <name evidence="1" type="ORF">JF50_25495</name>
</gene>
<comment type="caution">
    <text evidence="1">The sequence shown here is derived from an EMBL/GenBank/DDBJ whole genome shotgun (WGS) entry which is preliminary data.</text>
</comment>
<reference evidence="1 2" key="1">
    <citation type="submission" date="2014-12" db="EMBL/GenBank/DDBJ databases">
        <title>Draft Genome Sequence of Pseudoalteromonas luteoviolacea HI1.</title>
        <authorList>
            <person name="Asahina A.Y."/>
            <person name="Hadfield M.G."/>
        </authorList>
    </citation>
    <scope>NUCLEOTIDE SEQUENCE [LARGE SCALE GENOMIC DNA]</scope>
    <source>
        <strain evidence="1 2">HI1</strain>
    </source>
</reference>
<dbReference type="Proteomes" id="UP000031327">
    <property type="component" value="Unassembled WGS sequence"/>
</dbReference>
<accession>A0A0C1Q3J0</accession>
<proteinExistence type="predicted"/>
<name>A0A0C1Q3J0_9GAMM</name>
<dbReference type="AlphaFoldDB" id="A0A0C1Q3J0"/>
<evidence type="ECO:0008006" key="3">
    <source>
        <dbReference type="Google" id="ProtNLM"/>
    </source>
</evidence>
<protein>
    <recommendedName>
        <fullName evidence="3">Relaxase/mobilization nuclease domain-containing protein</fullName>
    </recommendedName>
</protein>
<dbReference type="OrthoDB" id="7833483at2"/>
<dbReference type="EMBL" id="JWIC01000010">
    <property type="protein sequence ID" value="KID55156.1"/>
    <property type="molecule type" value="Genomic_DNA"/>
</dbReference>
<evidence type="ECO:0000313" key="2">
    <source>
        <dbReference type="Proteomes" id="UP000031327"/>
    </source>
</evidence>
<evidence type="ECO:0000313" key="1">
    <source>
        <dbReference type="EMBL" id="KID55156.1"/>
    </source>
</evidence>
<dbReference type="Gene3D" id="3.30.930.30">
    <property type="match status" value="1"/>
</dbReference>
<organism evidence="1 2">
    <name type="scientific">Pseudoalteromonas luteoviolacea</name>
    <dbReference type="NCBI Taxonomy" id="43657"/>
    <lineage>
        <taxon>Bacteria</taxon>
        <taxon>Pseudomonadati</taxon>
        <taxon>Pseudomonadota</taxon>
        <taxon>Gammaproteobacteria</taxon>
        <taxon>Alteromonadales</taxon>
        <taxon>Pseudoalteromonadaceae</taxon>
        <taxon>Pseudoalteromonas</taxon>
    </lineage>
</organism>
<dbReference type="RefSeq" id="WP_039612046.1">
    <property type="nucleotide sequence ID" value="NZ_JWIC01000010.1"/>
</dbReference>
<sequence length="174" mass="20746">MIIKSMSRKSRSFSQLYHYMKKGSSQSSQYDFFSQNIYARKDKDIIAECSANAQRLKARRNGNYLFHEIISITKSSQLTLEQEKQRLFDIVQRYAQMRCKHNLVTGYMHDEKSNNVHFHLMISSNEIDSPTNQRLTKYEFDRVKKATEQYVIETYPELEQDILINATREQKRQK</sequence>